<gene>
    <name evidence="1" type="ORF">METZ01_LOCUS468152</name>
</gene>
<protein>
    <submittedName>
        <fullName evidence="1">Uncharacterized protein</fullName>
    </submittedName>
</protein>
<name>A0A383B7D2_9ZZZZ</name>
<accession>A0A383B7D2</accession>
<dbReference type="AlphaFoldDB" id="A0A383B7D2"/>
<evidence type="ECO:0000313" key="1">
    <source>
        <dbReference type="EMBL" id="SVE15298.1"/>
    </source>
</evidence>
<organism evidence="1">
    <name type="scientific">marine metagenome</name>
    <dbReference type="NCBI Taxonomy" id="408172"/>
    <lineage>
        <taxon>unclassified sequences</taxon>
        <taxon>metagenomes</taxon>
        <taxon>ecological metagenomes</taxon>
    </lineage>
</organism>
<feature type="non-terminal residue" evidence="1">
    <location>
        <position position="62"/>
    </location>
</feature>
<sequence>MEKKKIAHKIGEDVLTVTDFDKIDSHSINCIKNCFDSYKEILTFQDIFLPELLEHELFHYLN</sequence>
<proteinExistence type="predicted"/>
<reference evidence="1" key="1">
    <citation type="submission" date="2018-05" db="EMBL/GenBank/DDBJ databases">
        <authorList>
            <person name="Lanie J.A."/>
            <person name="Ng W.-L."/>
            <person name="Kazmierczak K.M."/>
            <person name="Andrzejewski T.M."/>
            <person name="Davidsen T.M."/>
            <person name="Wayne K.J."/>
            <person name="Tettelin H."/>
            <person name="Glass J.I."/>
            <person name="Rusch D."/>
            <person name="Podicherti R."/>
            <person name="Tsui H.-C.T."/>
            <person name="Winkler M.E."/>
        </authorList>
    </citation>
    <scope>NUCLEOTIDE SEQUENCE</scope>
</reference>
<dbReference type="EMBL" id="UINC01197688">
    <property type="protein sequence ID" value="SVE15298.1"/>
    <property type="molecule type" value="Genomic_DNA"/>
</dbReference>